<evidence type="ECO:0000256" key="1">
    <source>
        <dbReference type="SAM" id="MobiDB-lite"/>
    </source>
</evidence>
<dbReference type="GO" id="GO:0015098">
    <property type="term" value="F:molybdate ion transmembrane transporter activity"/>
    <property type="evidence" value="ECO:0007669"/>
    <property type="project" value="InterPro"/>
</dbReference>
<protein>
    <submittedName>
        <fullName evidence="3">Uncharacterized protein</fullName>
    </submittedName>
</protein>
<dbReference type="AlphaFoldDB" id="A0A8J4CM22"/>
<sequence>MTVGNWCVMAYEQLTWSEVSGSLGDLGTFLPLLIGLSQKMDLDFGTTLIVTGLYNILSGVQFGIPMCVQPMKTIAAVALAASQPSLTLPQLLMAGVSVSICVLLLGLTHLVDLFSWLVPPPVVRGVQLAVGTKLAMKGIDMALRVRATASGSPSPSSTPPSPHWRPVLGSEGLLVGALALALLIATTMAPRASRSLKPAKDASEEGGLGPRPTAAPFEPLIRRVVRRCATRIDVG</sequence>
<evidence type="ECO:0000313" key="3">
    <source>
        <dbReference type="EMBL" id="GIL85938.1"/>
    </source>
</evidence>
<keyword evidence="2" id="KW-1133">Transmembrane helix</keyword>
<keyword evidence="2" id="KW-0812">Transmembrane</keyword>
<dbReference type="InterPro" id="IPR031563">
    <property type="entry name" value="MOT1/MOT2"/>
</dbReference>
<reference evidence="3" key="1">
    <citation type="journal article" date="2021" name="Proc. Natl. Acad. Sci. U.S.A.">
        <title>Three genomes in the algal genus Volvox reveal the fate of a haploid sex-determining region after a transition to homothallism.</title>
        <authorList>
            <person name="Yamamoto K."/>
            <person name="Hamaji T."/>
            <person name="Kawai-Toyooka H."/>
            <person name="Matsuzaki R."/>
            <person name="Takahashi F."/>
            <person name="Nishimura Y."/>
            <person name="Kawachi M."/>
            <person name="Noguchi H."/>
            <person name="Minakuchi Y."/>
            <person name="Umen J.G."/>
            <person name="Toyoda A."/>
            <person name="Nozaki H."/>
        </authorList>
    </citation>
    <scope>NUCLEOTIDE SEQUENCE</scope>
    <source>
        <strain evidence="3">NIES-3786</strain>
    </source>
</reference>
<name>A0A8J4CM22_9CHLO</name>
<evidence type="ECO:0000256" key="2">
    <source>
        <dbReference type="SAM" id="Phobius"/>
    </source>
</evidence>
<evidence type="ECO:0000313" key="4">
    <source>
        <dbReference type="Proteomes" id="UP000747110"/>
    </source>
</evidence>
<organism evidence="3 4">
    <name type="scientific">Volvox reticuliferus</name>
    <dbReference type="NCBI Taxonomy" id="1737510"/>
    <lineage>
        <taxon>Eukaryota</taxon>
        <taxon>Viridiplantae</taxon>
        <taxon>Chlorophyta</taxon>
        <taxon>core chlorophytes</taxon>
        <taxon>Chlorophyceae</taxon>
        <taxon>CS clade</taxon>
        <taxon>Chlamydomonadales</taxon>
        <taxon>Volvocaceae</taxon>
        <taxon>Volvox</taxon>
    </lineage>
</organism>
<dbReference type="Pfam" id="PF16983">
    <property type="entry name" value="MFS_MOT1"/>
    <property type="match status" value="1"/>
</dbReference>
<keyword evidence="2" id="KW-0472">Membrane</keyword>
<dbReference type="OrthoDB" id="5402974at2759"/>
<feature type="transmembrane region" description="Helical" evidence="2">
    <location>
        <begin position="172"/>
        <end position="190"/>
    </location>
</feature>
<dbReference type="PANTHER" id="PTHR31970:SF9">
    <property type="entry name" value="MOLYBDATE TRANSPORTER 2"/>
    <property type="match status" value="1"/>
</dbReference>
<dbReference type="Proteomes" id="UP000747110">
    <property type="component" value="Unassembled WGS sequence"/>
</dbReference>
<proteinExistence type="predicted"/>
<dbReference type="EMBL" id="BNCP01000034">
    <property type="protein sequence ID" value="GIL85938.1"/>
    <property type="molecule type" value="Genomic_DNA"/>
</dbReference>
<comment type="caution">
    <text evidence="3">The sequence shown here is derived from an EMBL/GenBank/DDBJ whole genome shotgun (WGS) entry which is preliminary data.</text>
</comment>
<feature type="region of interest" description="Disordered" evidence="1">
    <location>
        <begin position="194"/>
        <end position="214"/>
    </location>
</feature>
<feature type="transmembrane region" description="Helical" evidence="2">
    <location>
        <begin position="91"/>
        <end position="111"/>
    </location>
</feature>
<dbReference type="PANTHER" id="PTHR31970">
    <property type="match status" value="1"/>
</dbReference>
<gene>
    <name evidence="3" type="ORF">Vretifemale_14457</name>
</gene>
<feature type="non-terminal residue" evidence="3">
    <location>
        <position position="235"/>
    </location>
</feature>
<accession>A0A8J4CM22</accession>
<keyword evidence="4" id="KW-1185">Reference proteome</keyword>